<name>A0ABD2Y7G2_9GENT</name>
<reference evidence="2 3" key="1">
    <citation type="submission" date="2024-11" db="EMBL/GenBank/DDBJ databases">
        <title>A near-complete genome assembly of Cinchona calisaya.</title>
        <authorList>
            <person name="Lian D.C."/>
            <person name="Zhao X.W."/>
            <person name="Wei L."/>
        </authorList>
    </citation>
    <scope>NUCLEOTIDE SEQUENCE [LARGE SCALE GENOMIC DNA]</scope>
    <source>
        <tissue evidence="2">Nenye</tissue>
    </source>
</reference>
<feature type="compositionally biased region" description="Low complexity" evidence="1">
    <location>
        <begin position="82"/>
        <end position="100"/>
    </location>
</feature>
<sequence length="144" mass="16057">MNREAINIDLEDDSDLDSVELDHFNTPIGPNAQESTQVNRKDGDGADVQMKSEQHIRKRRKTSEAWQYFDELKVESDGIQRSPNISSLSSSIHGENSSHSFGAEHGKDVLDILMENSTAEDAKDAAVDFDLGIPGQLNLHPEYF</sequence>
<feature type="region of interest" description="Disordered" evidence="1">
    <location>
        <begin position="77"/>
        <end position="103"/>
    </location>
</feature>
<dbReference type="Proteomes" id="UP001630127">
    <property type="component" value="Unassembled WGS sequence"/>
</dbReference>
<dbReference type="AlphaFoldDB" id="A0ABD2Y7G2"/>
<evidence type="ECO:0000313" key="2">
    <source>
        <dbReference type="EMBL" id="KAL3502372.1"/>
    </source>
</evidence>
<organism evidence="2 3">
    <name type="scientific">Cinchona calisaya</name>
    <dbReference type="NCBI Taxonomy" id="153742"/>
    <lineage>
        <taxon>Eukaryota</taxon>
        <taxon>Viridiplantae</taxon>
        <taxon>Streptophyta</taxon>
        <taxon>Embryophyta</taxon>
        <taxon>Tracheophyta</taxon>
        <taxon>Spermatophyta</taxon>
        <taxon>Magnoliopsida</taxon>
        <taxon>eudicotyledons</taxon>
        <taxon>Gunneridae</taxon>
        <taxon>Pentapetalae</taxon>
        <taxon>asterids</taxon>
        <taxon>lamiids</taxon>
        <taxon>Gentianales</taxon>
        <taxon>Rubiaceae</taxon>
        <taxon>Cinchonoideae</taxon>
        <taxon>Cinchoneae</taxon>
        <taxon>Cinchona</taxon>
    </lineage>
</organism>
<protein>
    <submittedName>
        <fullName evidence="2">Uncharacterized protein</fullName>
    </submittedName>
</protein>
<proteinExistence type="predicted"/>
<feature type="region of interest" description="Disordered" evidence="1">
    <location>
        <begin position="25"/>
        <end position="59"/>
    </location>
</feature>
<gene>
    <name evidence="2" type="ORF">ACH5RR_036821</name>
</gene>
<dbReference type="EMBL" id="JBJUIK010000015">
    <property type="protein sequence ID" value="KAL3502372.1"/>
    <property type="molecule type" value="Genomic_DNA"/>
</dbReference>
<evidence type="ECO:0000256" key="1">
    <source>
        <dbReference type="SAM" id="MobiDB-lite"/>
    </source>
</evidence>
<evidence type="ECO:0000313" key="3">
    <source>
        <dbReference type="Proteomes" id="UP001630127"/>
    </source>
</evidence>
<comment type="caution">
    <text evidence="2">The sequence shown here is derived from an EMBL/GenBank/DDBJ whole genome shotgun (WGS) entry which is preliminary data.</text>
</comment>
<keyword evidence="3" id="KW-1185">Reference proteome</keyword>
<feature type="compositionally biased region" description="Basic and acidic residues" evidence="1">
    <location>
        <begin position="39"/>
        <end position="55"/>
    </location>
</feature>
<accession>A0ABD2Y7G2</accession>